<feature type="signal peptide" evidence="1">
    <location>
        <begin position="1"/>
        <end position="18"/>
    </location>
</feature>
<dbReference type="AlphaFoldDB" id="A0A7C2JZ73"/>
<reference evidence="2" key="1">
    <citation type="journal article" date="2020" name="mSystems">
        <title>Genome- and Community-Level Interaction Insights into Carbon Utilization and Element Cycling Functions of Hydrothermarchaeota in Hydrothermal Sediment.</title>
        <authorList>
            <person name="Zhou Z."/>
            <person name="Liu Y."/>
            <person name="Xu W."/>
            <person name="Pan J."/>
            <person name="Luo Z.H."/>
            <person name="Li M."/>
        </authorList>
    </citation>
    <scope>NUCLEOTIDE SEQUENCE [LARGE SCALE GENOMIC DNA]</scope>
    <source>
        <strain evidence="2">SpSt-339</strain>
    </source>
</reference>
<comment type="caution">
    <text evidence="2">The sequence shown here is derived from an EMBL/GenBank/DDBJ whole genome shotgun (WGS) entry which is preliminary data.</text>
</comment>
<gene>
    <name evidence="2" type="ORF">ENQ76_02775</name>
</gene>
<dbReference type="EMBL" id="DSOK01000089">
    <property type="protein sequence ID" value="HEN14378.1"/>
    <property type="molecule type" value="Genomic_DNA"/>
</dbReference>
<sequence>MWKACAWTAMLASAVTFATPSTADARVRVYVGPQGGVAVRARRPWYGYGYRYPYYGYRYQ</sequence>
<organism evidence="2">
    <name type="scientific">Schlesneria paludicola</name>
    <dbReference type="NCBI Taxonomy" id="360056"/>
    <lineage>
        <taxon>Bacteria</taxon>
        <taxon>Pseudomonadati</taxon>
        <taxon>Planctomycetota</taxon>
        <taxon>Planctomycetia</taxon>
        <taxon>Planctomycetales</taxon>
        <taxon>Planctomycetaceae</taxon>
        <taxon>Schlesneria</taxon>
    </lineage>
</organism>
<keyword evidence="1" id="KW-0732">Signal</keyword>
<evidence type="ECO:0000313" key="2">
    <source>
        <dbReference type="EMBL" id="HEN14378.1"/>
    </source>
</evidence>
<evidence type="ECO:0000256" key="1">
    <source>
        <dbReference type="SAM" id="SignalP"/>
    </source>
</evidence>
<protein>
    <submittedName>
        <fullName evidence="2">Uncharacterized protein</fullName>
    </submittedName>
</protein>
<proteinExistence type="predicted"/>
<name>A0A7C2JZ73_9PLAN</name>
<accession>A0A7C2JZ73</accession>
<feature type="chain" id="PRO_5027929231" evidence="1">
    <location>
        <begin position="19"/>
        <end position="60"/>
    </location>
</feature>